<dbReference type="InterPro" id="IPR029063">
    <property type="entry name" value="SAM-dependent_MTases_sf"/>
</dbReference>
<dbReference type="RefSeq" id="WP_247342387.1">
    <property type="nucleotide sequence ID" value="NZ_CP095550.1"/>
</dbReference>
<sequence>MDIKKDVQKQFGRSADEYVKSSGHRKGADLQKLLEIAHVKGIEHVLDVATGGGHTANAFAPLVHKVTAVDLTPEMLSAAETFIKGNGHSNVVFVEGDAEKLPFQDHSFDLVTCRIAPHHFPNIQQFVSEVHRVLKGNGQFLLDDNVAPEVYEYDHFYNKIEKIRDFSHFRAWKKTEWINMLEQEGFEIQELYRFEKKFEFDSWCDRMKMSQDDKKALNEYIITSKQEVKNKFRITIQHNKVESFLGEAVLIKATKNS</sequence>
<dbReference type="Proteomes" id="UP001597318">
    <property type="component" value="Unassembled WGS sequence"/>
</dbReference>
<protein>
    <submittedName>
        <fullName evidence="5">Class I SAM-dependent methyltransferase</fullName>
        <ecNumber evidence="5">2.1.1.-</ecNumber>
    </submittedName>
</protein>
<keyword evidence="6" id="KW-1185">Reference proteome</keyword>
<accession>A0ABW5BUH0</accession>
<evidence type="ECO:0000259" key="4">
    <source>
        <dbReference type="Pfam" id="PF08241"/>
    </source>
</evidence>
<keyword evidence="3 5" id="KW-0808">Transferase</keyword>
<name>A0ABW5BUH0_9BACI</name>
<dbReference type="SUPFAM" id="SSF53335">
    <property type="entry name" value="S-adenosyl-L-methionine-dependent methyltransferases"/>
    <property type="match status" value="1"/>
</dbReference>
<dbReference type="InterPro" id="IPR013216">
    <property type="entry name" value="Methyltransf_11"/>
</dbReference>
<dbReference type="Gene3D" id="3.40.50.150">
    <property type="entry name" value="Vaccinia Virus protein VP39"/>
    <property type="match status" value="1"/>
</dbReference>
<organism evidence="5 6">
    <name type="scientific">Metabacillus endolithicus</name>
    <dbReference type="NCBI Taxonomy" id="1535204"/>
    <lineage>
        <taxon>Bacteria</taxon>
        <taxon>Bacillati</taxon>
        <taxon>Bacillota</taxon>
        <taxon>Bacilli</taxon>
        <taxon>Bacillales</taxon>
        <taxon>Bacillaceae</taxon>
        <taxon>Metabacillus</taxon>
    </lineage>
</organism>
<evidence type="ECO:0000313" key="5">
    <source>
        <dbReference type="EMBL" id="MFD2212468.1"/>
    </source>
</evidence>
<evidence type="ECO:0000256" key="2">
    <source>
        <dbReference type="ARBA" id="ARBA00022603"/>
    </source>
</evidence>
<reference evidence="6" key="1">
    <citation type="journal article" date="2019" name="Int. J. Syst. Evol. Microbiol.">
        <title>The Global Catalogue of Microorganisms (GCM) 10K type strain sequencing project: providing services to taxonomists for standard genome sequencing and annotation.</title>
        <authorList>
            <consortium name="The Broad Institute Genomics Platform"/>
            <consortium name="The Broad Institute Genome Sequencing Center for Infectious Disease"/>
            <person name="Wu L."/>
            <person name="Ma J."/>
        </authorList>
    </citation>
    <scope>NUCLEOTIDE SEQUENCE [LARGE SCALE GENOMIC DNA]</scope>
    <source>
        <strain evidence="6">CGMCC 1.15474</strain>
    </source>
</reference>
<dbReference type="PANTHER" id="PTHR44942">
    <property type="entry name" value="METHYLTRANSF_11 DOMAIN-CONTAINING PROTEIN"/>
    <property type="match status" value="1"/>
</dbReference>
<comment type="caution">
    <text evidence="5">The sequence shown here is derived from an EMBL/GenBank/DDBJ whole genome shotgun (WGS) entry which is preliminary data.</text>
</comment>
<comment type="similarity">
    <text evidence="1">Belongs to the methyltransferase superfamily.</text>
</comment>
<dbReference type="GO" id="GO:0008168">
    <property type="term" value="F:methyltransferase activity"/>
    <property type="evidence" value="ECO:0007669"/>
    <property type="project" value="UniProtKB-KW"/>
</dbReference>
<evidence type="ECO:0000256" key="1">
    <source>
        <dbReference type="ARBA" id="ARBA00008361"/>
    </source>
</evidence>
<dbReference type="PANTHER" id="PTHR44942:SF4">
    <property type="entry name" value="METHYLTRANSFERASE TYPE 11 DOMAIN-CONTAINING PROTEIN"/>
    <property type="match status" value="1"/>
</dbReference>
<dbReference type="GO" id="GO:0032259">
    <property type="term" value="P:methylation"/>
    <property type="evidence" value="ECO:0007669"/>
    <property type="project" value="UniProtKB-KW"/>
</dbReference>
<feature type="domain" description="Methyltransferase type 11" evidence="4">
    <location>
        <begin position="46"/>
        <end position="141"/>
    </location>
</feature>
<keyword evidence="2 5" id="KW-0489">Methyltransferase</keyword>
<dbReference type="EC" id="2.1.1.-" evidence="5"/>
<dbReference type="EMBL" id="JBHUIK010000001">
    <property type="protein sequence ID" value="MFD2212468.1"/>
    <property type="molecule type" value="Genomic_DNA"/>
</dbReference>
<dbReference type="Pfam" id="PF08241">
    <property type="entry name" value="Methyltransf_11"/>
    <property type="match status" value="1"/>
</dbReference>
<evidence type="ECO:0000256" key="3">
    <source>
        <dbReference type="ARBA" id="ARBA00022679"/>
    </source>
</evidence>
<dbReference type="InterPro" id="IPR051052">
    <property type="entry name" value="Diverse_substrate_MTase"/>
</dbReference>
<proteinExistence type="inferred from homology"/>
<gene>
    <name evidence="5" type="ORF">ACFSKK_01945</name>
</gene>
<evidence type="ECO:0000313" key="6">
    <source>
        <dbReference type="Proteomes" id="UP001597318"/>
    </source>
</evidence>
<dbReference type="CDD" id="cd02440">
    <property type="entry name" value="AdoMet_MTases"/>
    <property type="match status" value="1"/>
</dbReference>